<evidence type="ECO:0000313" key="3">
    <source>
        <dbReference type="EMBL" id="KEF39196.1"/>
    </source>
</evidence>
<dbReference type="RefSeq" id="WP_035194653.1">
    <property type="nucleotide sequence ID" value="NZ_JJRY01000004.1"/>
</dbReference>
<evidence type="ECO:0000256" key="2">
    <source>
        <dbReference type="ARBA" id="ARBA00022842"/>
    </source>
</evidence>
<dbReference type="Proteomes" id="UP000027936">
    <property type="component" value="Unassembled WGS sequence"/>
</dbReference>
<sequence length="243" mass="27142">MLILGREINTILFDKDGTIIDFPSIWIPWIDNIFDYLVDTVPECPLSRIELRTAFGAEGKGDFVDPKGPLAIASIEESKTIIAYKLYENGVPWDSAVVYASESVKFANEKENSSTIKAIDGIKEFLEDVRANNIRLGVLTADDTDRAWEHLKEVKLADYFEFVIGSDQVSNGKPFPDMAYLARDRYSITLSETMLIGDTNADMQLGKNAGVNVTVGIVTYSDNNINHLKDADIIIKSYKELTM</sequence>
<dbReference type="EMBL" id="JJRY01000004">
    <property type="protein sequence ID" value="KEF39196.1"/>
    <property type="molecule type" value="Genomic_DNA"/>
</dbReference>
<name>A0A072NP19_SCHAZ</name>
<dbReference type="InterPro" id="IPR006439">
    <property type="entry name" value="HAD-SF_hydro_IA"/>
</dbReference>
<dbReference type="PATRIC" id="fig|1348973.3.peg.1548"/>
<dbReference type="GO" id="GO:0006281">
    <property type="term" value="P:DNA repair"/>
    <property type="evidence" value="ECO:0007669"/>
    <property type="project" value="TreeGrafter"/>
</dbReference>
<dbReference type="InterPro" id="IPR023214">
    <property type="entry name" value="HAD_sf"/>
</dbReference>
<dbReference type="GO" id="GO:0008967">
    <property type="term" value="F:phosphoglycolate phosphatase activity"/>
    <property type="evidence" value="ECO:0007669"/>
    <property type="project" value="UniProtKB-EC"/>
</dbReference>
<dbReference type="EC" id="3.1.3.18" evidence="3"/>
<proteinExistence type="predicted"/>
<dbReference type="Gene3D" id="3.40.50.1000">
    <property type="entry name" value="HAD superfamily/HAD-like"/>
    <property type="match status" value="1"/>
</dbReference>
<dbReference type="Pfam" id="PF13419">
    <property type="entry name" value="HAD_2"/>
    <property type="match status" value="1"/>
</dbReference>
<dbReference type="SFLD" id="SFLDS00003">
    <property type="entry name" value="Haloacid_Dehalogenase"/>
    <property type="match status" value="1"/>
</dbReference>
<gene>
    <name evidence="3" type="ORF">M670_01587</name>
</gene>
<keyword evidence="2" id="KW-0460">Magnesium</keyword>
<accession>A0A072NP19</accession>
<dbReference type="InterPro" id="IPR050155">
    <property type="entry name" value="HAD-like_hydrolase_sf"/>
</dbReference>
<dbReference type="OrthoDB" id="9797743at2"/>
<dbReference type="SUPFAM" id="SSF56784">
    <property type="entry name" value="HAD-like"/>
    <property type="match status" value="1"/>
</dbReference>
<evidence type="ECO:0000256" key="1">
    <source>
        <dbReference type="ARBA" id="ARBA00022801"/>
    </source>
</evidence>
<dbReference type="InterPro" id="IPR036412">
    <property type="entry name" value="HAD-like_sf"/>
</dbReference>
<reference evidence="3 4" key="1">
    <citation type="submission" date="2014-04" db="EMBL/GenBank/DDBJ databases">
        <title>Draft genome sequence of Bacillus azotoformans MEV2011, a (co-) denitrifying strain unable to grow in the presence of oxygen.</title>
        <authorList>
            <person name="Nielsen M."/>
            <person name="Schreiber L."/>
            <person name="Finster K."/>
            <person name="Schramm A."/>
        </authorList>
    </citation>
    <scope>NUCLEOTIDE SEQUENCE [LARGE SCALE GENOMIC DNA]</scope>
    <source>
        <strain evidence="3 4">MEV2011</strain>
    </source>
</reference>
<organism evidence="3 4">
    <name type="scientific">Schinkia azotoformans MEV2011</name>
    <dbReference type="NCBI Taxonomy" id="1348973"/>
    <lineage>
        <taxon>Bacteria</taxon>
        <taxon>Bacillati</taxon>
        <taxon>Bacillota</taxon>
        <taxon>Bacilli</taxon>
        <taxon>Bacillales</taxon>
        <taxon>Bacillaceae</taxon>
        <taxon>Calidifontibacillus/Schinkia group</taxon>
        <taxon>Schinkia</taxon>
    </lineage>
</organism>
<dbReference type="PANTHER" id="PTHR43434:SF1">
    <property type="entry name" value="PHOSPHOGLYCOLATE PHOSPHATASE"/>
    <property type="match status" value="1"/>
</dbReference>
<dbReference type="GO" id="GO:0005829">
    <property type="term" value="C:cytosol"/>
    <property type="evidence" value="ECO:0007669"/>
    <property type="project" value="TreeGrafter"/>
</dbReference>
<dbReference type="InterPro" id="IPR041492">
    <property type="entry name" value="HAD_2"/>
</dbReference>
<dbReference type="NCBIfam" id="TIGR01549">
    <property type="entry name" value="HAD-SF-IA-v1"/>
    <property type="match status" value="1"/>
</dbReference>
<comment type="caution">
    <text evidence="3">The sequence shown here is derived from an EMBL/GenBank/DDBJ whole genome shotgun (WGS) entry which is preliminary data.</text>
</comment>
<dbReference type="PANTHER" id="PTHR43434">
    <property type="entry name" value="PHOSPHOGLYCOLATE PHOSPHATASE"/>
    <property type="match status" value="1"/>
</dbReference>
<keyword evidence="1 3" id="KW-0378">Hydrolase</keyword>
<protein>
    <submittedName>
        <fullName evidence="3">Haloacid dehalogenase superfamily enzyme, subfamily IA</fullName>
        <ecNumber evidence="3">3.1.3.18</ecNumber>
    </submittedName>
</protein>
<evidence type="ECO:0000313" key="4">
    <source>
        <dbReference type="Proteomes" id="UP000027936"/>
    </source>
</evidence>
<dbReference type="SFLD" id="SFLDG01129">
    <property type="entry name" value="C1.5:_HAD__Beta-PGM__Phosphata"/>
    <property type="match status" value="1"/>
</dbReference>
<dbReference type="AlphaFoldDB" id="A0A072NP19"/>